<dbReference type="KEGG" id="tng:GSTEN00007002G001"/>
<feature type="non-terminal residue" evidence="2">
    <location>
        <position position="1"/>
    </location>
</feature>
<comment type="caution">
    <text evidence="2">The sequence shown here is derived from an EMBL/GenBank/DDBJ whole genome shotgun (WGS) entry which is preliminary data.</text>
</comment>
<proteinExistence type="predicted"/>
<protein>
    <submittedName>
        <fullName evidence="2">(spotted green pufferfish) hypothetical protein</fullName>
    </submittedName>
</protein>
<accession>Q4T546</accession>
<evidence type="ECO:0000313" key="2">
    <source>
        <dbReference type="EMBL" id="CAF91986.1"/>
    </source>
</evidence>
<dbReference type="EMBL" id="CAAE01009431">
    <property type="protein sequence ID" value="CAF91986.1"/>
    <property type="molecule type" value="Genomic_DNA"/>
</dbReference>
<feature type="compositionally biased region" description="Basic and acidic residues" evidence="1">
    <location>
        <begin position="9"/>
        <end position="19"/>
    </location>
</feature>
<sequence length="34" mass="3776">WPMSWWSECDGRLSGDKQKVSVADEGVRPAGPLM</sequence>
<organism evidence="2">
    <name type="scientific">Tetraodon nigroviridis</name>
    <name type="common">Spotted green pufferfish</name>
    <name type="synonym">Chelonodon nigroviridis</name>
    <dbReference type="NCBI Taxonomy" id="99883"/>
    <lineage>
        <taxon>Eukaryota</taxon>
        <taxon>Metazoa</taxon>
        <taxon>Chordata</taxon>
        <taxon>Craniata</taxon>
        <taxon>Vertebrata</taxon>
        <taxon>Euteleostomi</taxon>
        <taxon>Actinopterygii</taxon>
        <taxon>Neopterygii</taxon>
        <taxon>Teleostei</taxon>
        <taxon>Neoteleostei</taxon>
        <taxon>Acanthomorphata</taxon>
        <taxon>Eupercaria</taxon>
        <taxon>Tetraodontiformes</taxon>
        <taxon>Tetradontoidea</taxon>
        <taxon>Tetraodontidae</taxon>
        <taxon>Tetraodon</taxon>
    </lineage>
</organism>
<name>Q4T546_TETNG</name>
<reference evidence="2" key="2">
    <citation type="submission" date="2004-02" db="EMBL/GenBank/DDBJ databases">
        <authorList>
            <consortium name="Genoscope"/>
            <consortium name="Whitehead Institute Centre for Genome Research"/>
        </authorList>
    </citation>
    <scope>NUCLEOTIDE SEQUENCE</scope>
</reference>
<reference evidence="2" key="1">
    <citation type="journal article" date="2004" name="Nature">
        <title>Genome duplication in the teleost fish Tetraodon nigroviridis reveals the early vertebrate proto-karyotype.</title>
        <authorList>
            <person name="Jaillon O."/>
            <person name="Aury J.-M."/>
            <person name="Brunet F."/>
            <person name="Petit J.-L."/>
            <person name="Stange-Thomann N."/>
            <person name="Mauceli E."/>
            <person name="Bouneau L."/>
            <person name="Fischer C."/>
            <person name="Ozouf-Costaz C."/>
            <person name="Bernot A."/>
            <person name="Nicaud S."/>
            <person name="Jaffe D."/>
            <person name="Fisher S."/>
            <person name="Lutfalla G."/>
            <person name="Dossat C."/>
            <person name="Segurens B."/>
            <person name="Dasilva C."/>
            <person name="Salanoubat M."/>
            <person name="Levy M."/>
            <person name="Boudet N."/>
            <person name="Castellano S."/>
            <person name="Anthouard V."/>
            <person name="Jubin C."/>
            <person name="Castelli V."/>
            <person name="Katinka M."/>
            <person name="Vacherie B."/>
            <person name="Biemont C."/>
            <person name="Skalli Z."/>
            <person name="Cattolico L."/>
            <person name="Poulain J."/>
            <person name="De Berardinis V."/>
            <person name="Cruaud C."/>
            <person name="Duprat S."/>
            <person name="Brottier P."/>
            <person name="Coutanceau J.-P."/>
            <person name="Gouzy J."/>
            <person name="Parra G."/>
            <person name="Lardier G."/>
            <person name="Chapple C."/>
            <person name="McKernan K.J."/>
            <person name="McEwan P."/>
            <person name="Bosak S."/>
            <person name="Kellis M."/>
            <person name="Volff J.-N."/>
            <person name="Guigo R."/>
            <person name="Zody M.C."/>
            <person name="Mesirov J."/>
            <person name="Lindblad-Toh K."/>
            <person name="Birren B."/>
            <person name="Nusbaum C."/>
            <person name="Kahn D."/>
            <person name="Robinson-Rechavi M."/>
            <person name="Laudet V."/>
            <person name="Schachter V."/>
            <person name="Quetier F."/>
            <person name="Saurin W."/>
            <person name="Scarpelli C."/>
            <person name="Wincker P."/>
            <person name="Lander E.S."/>
            <person name="Weissenbach J."/>
            <person name="Roest Crollius H."/>
        </authorList>
    </citation>
    <scope>NUCLEOTIDE SEQUENCE [LARGE SCALE GENOMIC DNA]</scope>
</reference>
<gene>
    <name evidence="2" type="ORF">GSTENG00007002001</name>
</gene>
<dbReference type="AlphaFoldDB" id="Q4T546"/>
<evidence type="ECO:0000256" key="1">
    <source>
        <dbReference type="SAM" id="MobiDB-lite"/>
    </source>
</evidence>
<feature type="region of interest" description="Disordered" evidence="1">
    <location>
        <begin position="1"/>
        <end position="34"/>
    </location>
</feature>